<protein>
    <recommendedName>
        <fullName evidence="1">non-specific serine/threonine protein kinase</fullName>
        <ecNumber evidence="1">2.7.11.1</ecNumber>
    </recommendedName>
</protein>
<keyword evidence="5 12" id="KW-0547">Nucleotide-binding</keyword>
<dbReference type="SMART" id="SM00220">
    <property type="entry name" value="S_TKc"/>
    <property type="match status" value="1"/>
</dbReference>
<keyword evidence="8 14" id="KW-1133">Transmembrane helix</keyword>
<evidence type="ECO:0000256" key="11">
    <source>
        <dbReference type="ARBA" id="ARBA00048679"/>
    </source>
</evidence>
<evidence type="ECO:0000256" key="1">
    <source>
        <dbReference type="ARBA" id="ARBA00012513"/>
    </source>
</evidence>
<accession>A0AA39W322</accession>
<feature type="transmembrane region" description="Helical" evidence="14">
    <location>
        <begin position="110"/>
        <end position="134"/>
    </location>
</feature>
<evidence type="ECO:0000256" key="14">
    <source>
        <dbReference type="SAM" id="Phobius"/>
    </source>
</evidence>
<sequence>MNLSYNNLSGSIPLELGNLNILEFLQLNNNHLSGEIPSTFENLSSLLGCNFSYNDLSGPLPPIPLFQNMAISSFIGNNGLSGGPLGNCDENPSFGSIPPLKCVTTSLGRIITTVAAAVGGVSLILIIIILYLIIRPFKMVMSLQDNEISSPDLYVYFLPNEGFTFKDLVETTNNFHESYVIGSGASGMVYKAIMDSRLTAAIKKLASNMEGNTIENSFQAEILTLGNIRHHNIVKLYGSCYYQGSNLLIYEYLERGSLGEFLHGSSCNLEWPTWFHVAIGATEGLAYLHHDCKPRIIHCDIKSNNILLYKKFEAHVSSFGLAKVIEMPQSKSLSTVVGSTTCNHILNAS</sequence>
<evidence type="ECO:0000259" key="15">
    <source>
        <dbReference type="PROSITE" id="PS50011"/>
    </source>
</evidence>
<evidence type="ECO:0000256" key="6">
    <source>
        <dbReference type="ARBA" id="ARBA00022777"/>
    </source>
</evidence>
<dbReference type="InterPro" id="IPR032675">
    <property type="entry name" value="LRR_dom_sf"/>
</dbReference>
<keyword evidence="3" id="KW-0808">Transferase</keyword>
<evidence type="ECO:0000256" key="8">
    <source>
        <dbReference type="ARBA" id="ARBA00022989"/>
    </source>
</evidence>
<comment type="caution">
    <text evidence="16">The sequence shown here is derived from an EMBL/GenBank/DDBJ whole genome shotgun (WGS) entry which is preliminary data.</text>
</comment>
<keyword evidence="6" id="KW-0418">Kinase</keyword>
<reference evidence="16" key="2">
    <citation type="submission" date="2023-06" db="EMBL/GenBank/DDBJ databases">
        <authorList>
            <person name="Swenson N.G."/>
            <person name="Wegrzyn J.L."/>
            <person name="Mcevoy S.L."/>
        </authorList>
    </citation>
    <scope>NUCLEOTIDE SEQUENCE</scope>
    <source>
        <strain evidence="16">NS2018</strain>
        <tissue evidence="16">Leaf</tissue>
    </source>
</reference>
<dbReference type="PANTHER" id="PTHR48005:SF65">
    <property type="entry name" value="LEUCINE-RICH REPEAT RECEPTOR-LIKE SERINE_THREONINE_TYROSINE-PROTEIN KINASE SOBIR1"/>
    <property type="match status" value="1"/>
</dbReference>
<keyword evidence="4 14" id="KW-0812">Transmembrane</keyword>
<evidence type="ECO:0000256" key="12">
    <source>
        <dbReference type="PROSITE-ProRule" id="PRU10141"/>
    </source>
</evidence>
<dbReference type="FunFam" id="3.30.200.20:FF:000219">
    <property type="entry name" value="Leucine-rich repeat receptor-like serine/threonine-protein kinase"/>
    <property type="match status" value="1"/>
</dbReference>
<evidence type="ECO:0000313" key="17">
    <source>
        <dbReference type="Proteomes" id="UP001168877"/>
    </source>
</evidence>
<dbReference type="PANTHER" id="PTHR48005">
    <property type="entry name" value="LEUCINE RICH REPEAT KINASE 2"/>
    <property type="match status" value="1"/>
</dbReference>
<dbReference type="GO" id="GO:0005524">
    <property type="term" value="F:ATP binding"/>
    <property type="evidence" value="ECO:0007669"/>
    <property type="project" value="UniProtKB-UniRule"/>
</dbReference>
<dbReference type="InterPro" id="IPR008271">
    <property type="entry name" value="Ser/Thr_kinase_AS"/>
</dbReference>
<keyword evidence="9 14" id="KW-0472">Membrane</keyword>
<dbReference type="EC" id="2.7.11.1" evidence="1"/>
<dbReference type="InterPro" id="IPR011009">
    <property type="entry name" value="Kinase-like_dom_sf"/>
</dbReference>
<organism evidence="16 17">
    <name type="scientific">Acer saccharum</name>
    <name type="common">Sugar maple</name>
    <dbReference type="NCBI Taxonomy" id="4024"/>
    <lineage>
        <taxon>Eukaryota</taxon>
        <taxon>Viridiplantae</taxon>
        <taxon>Streptophyta</taxon>
        <taxon>Embryophyta</taxon>
        <taxon>Tracheophyta</taxon>
        <taxon>Spermatophyta</taxon>
        <taxon>Magnoliopsida</taxon>
        <taxon>eudicotyledons</taxon>
        <taxon>Gunneridae</taxon>
        <taxon>Pentapetalae</taxon>
        <taxon>rosids</taxon>
        <taxon>malvids</taxon>
        <taxon>Sapindales</taxon>
        <taxon>Sapindaceae</taxon>
        <taxon>Hippocastanoideae</taxon>
        <taxon>Acereae</taxon>
        <taxon>Acer</taxon>
    </lineage>
</organism>
<comment type="similarity">
    <text evidence="13">Belongs to the protein kinase superfamily.</text>
</comment>
<dbReference type="PROSITE" id="PS50011">
    <property type="entry name" value="PROTEIN_KINASE_DOM"/>
    <property type="match status" value="1"/>
</dbReference>
<dbReference type="InterPro" id="IPR000719">
    <property type="entry name" value="Prot_kinase_dom"/>
</dbReference>
<keyword evidence="17" id="KW-1185">Reference proteome</keyword>
<dbReference type="SUPFAM" id="SSF56112">
    <property type="entry name" value="Protein kinase-like (PK-like)"/>
    <property type="match status" value="1"/>
</dbReference>
<feature type="binding site" evidence="12">
    <location>
        <position position="204"/>
    </location>
    <ligand>
        <name>ATP</name>
        <dbReference type="ChEBI" id="CHEBI:30616"/>
    </ligand>
</feature>
<dbReference type="Proteomes" id="UP001168877">
    <property type="component" value="Unassembled WGS sequence"/>
</dbReference>
<keyword evidence="7 12" id="KW-0067">ATP-binding</keyword>
<dbReference type="SUPFAM" id="SSF52058">
    <property type="entry name" value="L domain-like"/>
    <property type="match status" value="1"/>
</dbReference>
<dbReference type="Gene3D" id="3.30.200.20">
    <property type="entry name" value="Phosphorylase Kinase, domain 1"/>
    <property type="match status" value="1"/>
</dbReference>
<proteinExistence type="inferred from homology"/>
<gene>
    <name evidence="16" type="ORF">LWI29_025007</name>
</gene>
<evidence type="ECO:0000256" key="2">
    <source>
        <dbReference type="ARBA" id="ARBA00022527"/>
    </source>
</evidence>
<dbReference type="Gene3D" id="3.80.10.10">
    <property type="entry name" value="Ribonuclease Inhibitor"/>
    <property type="match status" value="1"/>
</dbReference>
<comment type="catalytic activity">
    <reaction evidence="10">
        <text>L-threonyl-[protein] + ATP = O-phospho-L-threonyl-[protein] + ADP + H(+)</text>
        <dbReference type="Rhea" id="RHEA:46608"/>
        <dbReference type="Rhea" id="RHEA-COMP:11060"/>
        <dbReference type="Rhea" id="RHEA-COMP:11605"/>
        <dbReference type="ChEBI" id="CHEBI:15378"/>
        <dbReference type="ChEBI" id="CHEBI:30013"/>
        <dbReference type="ChEBI" id="CHEBI:30616"/>
        <dbReference type="ChEBI" id="CHEBI:61977"/>
        <dbReference type="ChEBI" id="CHEBI:456216"/>
        <dbReference type="EC" id="2.7.11.1"/>
    </reaction>
</comment>
<dbReference type="AlphaFoldDB" id="A0AA39W322"/>
<comment type="catalytic activity">
    <reaction evidence="11">
        <text>L-seryl-[protein] + ATP = O-phospho-L-seryl-[protein] + ADP + H(+)</text>
        <dbReference type="Rhea" id="RHEA:17989"/>
        <dbReference type="Rhea" id="RHEA-COMP:9863"/>
        <dbReference type="Rhea" id="RHEA-COMP:11604"/>
        <dbReference type="ChEBI" id="CHEBI:15378"/>
        <dbReference type="ChEBI" id="CHEBI:29999"/>
        <dbReference type="ChEBI" id="CHEBI:30616"/>
        <dbReference type="ChEBI" id="CHEBI:83421"/>
        <dbReference type="ChEBI" id="CHEBI:456216"/>
        <dbReference type="EC" id="2.7.11.1"/>
    </reaction>
</comment>
<dbReference type="PROSITE" id="PS00108">
    <property type="entry name" value="PROTEIN_KINASE_ST"/>
    <property type="match status" value="1"/>
</dbReference>
<evidence type="ECO:0000256" key="9">
    <source>
        <dbReference type="ARBA" id="ARBA00023136"/>
    </source>
</evidence>
<evidence type="ECO:0000256" key="13">
    <source>
        <dbReference type="RuleBase" id="RU000304"/>
    </source>
</evidence>
<evidence type="ECO:0000256" key="3">
    <source>
        <dbReference type="ARBA" id="ARBA00022679"/>
    </source>
</evidence>
<dbReference type="EMBL" id="JAUESC010000001">
    <property type="protein sequence ID" value="KAK0608064.1"/>
    <property type="molecule type" value="Genomic_DNA"/>
</dbReference>
<dbReference type="InterPro" id="IPR051420">
    <property type="entry name" value="Ser_Thr_Kinases_DiverseReg"/>
</dbReference>
<dbReference type="PROSITE" id="PS00107">
    <property type="entry name" value="PROTEIN_KINASE_ATP"/>
    <property type="match status" value="1"/>
</dbReference>
<dbReference type="Pfam" id="PF00069">
    <property type="entry name" value="Pkinase"/>
    <property type="match status" value="1"/>
</dbReference>
<evidence type="ECO:0000256" key="10">
    <source>
        <dbReference type="ARBA" id="ARBA00047899"/>
    </source>
</evidence>
<evidence type="ECO:0000256" key="5">
    <source>
        <dbReference type="ARBA" id="ARBA00022741"/>
    </source>
</evidence>
<dbReference type="GO" id="GO:0004674">
    <property type="term" value="F:protein serine/threonine kinase activity"/>
    <property type="evidence" value="ECO:0007669"/>
    <property type="project" value="UniProtKB-KW"/>
</dbReference>
<dbReference type="InterPro" id="IPR017441">
    <property type="entry name" value="Protein_kinase_ATP_BS"/>
</dbReference>
<keyword evidence="2 13" id="KW-0723">Serine/threonine-protein kinase</keyword>
<evidence type="ECO:0000256" key="4">
    <source>
        <dbReference type="ARBA" id="ARBA00022692"/>
    </source>
</evidence>
<feature type="domain" description="Protein kinase" evidence="15">
    <location>
        <begin position="175"/>
        <end position="349"/>
    </location>
</feature>
<evidence type="ECO:0000313" key="16">
    <source>
        <dbReference type="EMBL" id="KAK0608064.1"/>
    </source>
</evidence>
<name>A0AA39W322_ACESA</name>
<reference evidence="16" key="1">
    <citation type="journal article" date="2022" name="Plant J.">
        <title>Strategies of tolerance reflected in two North American maple genomes.</title>
        <authorList>
            <person name="McEvoy S.L."/>
            <person name="Sezen U.U."/>
            <person name="Trouern-Trend A."/>
            <person name="McMahon S.M."/>
            <person name="Schaberg P.G."/>
            <person name="Yang J."/>
            <person name="Wegrzyn J.L."/>
            <person name="Swenson N.G."/>
        </authorList>
    </citation>
    <scope>NUCLEOTIDE SEQUENCE</scope>
    <source>
        <strain evidence="16">NS2018</strain>
    </source>
</reference>
<evidence type="ECO:0000256" key="7">
    <source>
        <dbReference type="ARBA" id="ARBA00022840"/>
    </source>
</evidence>
<dbReference type="Gene3D" id="1.10.510.10">
    <property type="entry name" value="Transferase(Phosphotransferase) domain 1"/>
    <property type="match status" value="1"/>
</dbReference>